<keyword evidence="1" id="KW-1133">Transmembrane helix</keyword>
<gene>
    <name evidence="2" type="ORF">A3L04_03665</name>
    <name evidence="3" type="ORF">CHITON_2004</name>
</gene>
<accession>A0A170SWT6</accession>
<dbReference type="STRING" id="54262.CHITON_2004"/>
<feature type="transmembrane region" description="Helical" evidence="1">
    <location>
        <begin position="178"/>
        <end position="196"/>
    </location>
</feature>
<organism evidence="3 4">
    <name type="scientific">Thermococcus chitonophagus</name>
    <dbReference type="NCBI Taxonomy" id="54262"/>
    <lineage>
        <taxon>Archaea</taxon>
        <taxon>Methanobacteriati</taxon>
        <taxon>Methanobacteriota</taxon>
        <taxon>Thermococci</taxon>
        <taxon>Thermococcales</taxon>
        <taxon>Thermococcaceae</taxon>
        <taxon>Thermococcus</taxon>
    </lineage>
</organism>
<evidence type="ECO:0000313" key="5">
    <source>
        <dbReference type="Proteomes" id="UP000250189"/>
    </source>
</evidence>
<reference evidence="2 5" key="3">
    <citation type="submission" date="2016-04" db="EMBL/GenBank/DDBJ databases">
        <title>Complete genome sequence of Thermococcus chitonophagus type strain GC74.</title>
        <authorList>
            <person name="Oger P.M."/>
        </authorList>
    </citation>
    <scope>NUCLEOTIDE SEQUENCE [LARGE SCALE GENOMIC DNA]</scope>
    <source>
        <strain evidence="2 5">GC74</strain>
    </source>
</reference>
<dbReference type="AlphaFoldDB" id="A0A170SWT6"/>
<keyword evidence="1" id="KW-0812">Transmembrane</keyword>
<protein>
    <submittedName>
        <fullName evidence="3">Uncharacterized protein</fullName>
    </submittedName>
</protein>
<feature type="transmembrane region" description="Helical" evidence="1">
    <location>
        <begin position="52"/>
        <end position="72"/>
    </location>
</feature>
<dbReference type="OrthoDB" id="86223at2157"/>
<reference evidence="3" key="1">
    <citation type="submission" date="2016-01" db="EMBL/GenBank/DDBJ databases">
        <authorList>
            <person name="McClelland M."/>
            <person name="Jain A."/>
            <person name="Saraogi P."/>
            <person name="Mendelson R."/>
            <person name="Westerman R."/>
            <person name="SanMiguel P."/>
            <person name="Csonka L."/>
        </authorList>
    </citation>
    <scope>NUCLEOTIDE SEQUENCE</scope>
    <source>
        <strain evidence="3">1</strain>
    </source>
</reference>
<proteinExistence type="predicted"/>
<keyword evidence="5" id="KW-1185">Reference proteome</keyword>
<dbReference type="EMBL" id="LN999010">
    <property type="protein sequence ID" value="CUX78783.1"/>
    <property type="molecule type" value="Genomic_DNA"/>
</dbReference>
<evidence type="ECO:0000313" key="2">
    <source>
        <dbReference type="EMBL" id="ASJ16239.1"/>
    </source>
</evidence>
<sequence length="285" mass="32016">MTSVKNAKSFLYWGAILSLLSFIPFIGGLLGFLGVVLYFVGLYEWRDIDDRPFTVGIAQIILGLFFVVFLVIGMEHGFFATLSFLKAFYVAMLYTYPVTAIMVMLERYLVQYFYEATGEESFLKAKKMYFIGFLTTPFLVGILINLIGRVYEIMGYGSMTDNPKVLKGSELDISGRQIGGAVLYSIALSALIIYLVTPHYDVKLEKGKVEVLLRKVDGKYEAKVVYHGRCWGSCIREISVDGKVVYTGTSYAFVDGKQIVSLTIPVNSSVLVVNDGYERYTFNLK</sequence>
<name>A0A170SWT6_9EURY</name>
<evidence type="ECO:0000256" key="1">
    <source>
        <dbReference type="SAM" id="Phobius"/>
    </source>
</evidence>
<dbReference type="GeneID" id="33321643"/>
<evidence type="ECO:0000313" key="4">
    <source>
        <dbReference type="Proteomes" id="UP000093069"/>
    </source>
</evidence>
<feature type="transmembrane region" description="Helical" evidence="1">
    <location>
        <begin position="129"/>
        <end position="151"/>
    </location>
</feature>
<dbReference type="Proteomes" id="UP000093069">
    <property type="component" value="Chromosome I"/>
</dbReference>
<dbReference type="KEGG" id="tch:CHITON_2004"/>
<evidence type="ECO:0000313" key="3">
    <source>
        <dbReference type="EMBL" id="CUX78783.1"/>
    </source>
</evidence>
<keyword evidence="1" id="KW-0472">Membrane</keyword>
<reference evidence="4" key="2">
    <citation type="submission" date="2016-01" db="EMBL/GenBank/DDBJ databases">
        <authorList>
            <person name="Vorgias C.E."/>
        </authorList>
    </citation>
    <scope>NUCLEOTIDE SEQUENCE [LARGE SCALE GENOMIC DNA]</scope>
</reference>
<feature type="transmembrane region" description="Helical" evidence="1">
    <location>
        <begin position="84"/>
        <end position="105"/>
    </location>
</feature>
<feature type="transmembrane region" description="Helical" evidence="1">
    <location>
        <begin position="12"/>
        <end position="40"/>
    </location>
</feature>
<dbReference type="RefSeq" id="WP_068579087.1">
    <property type="nucleotide sequence ID" value="NZ_CP015193.1"/>
</dbReference>
<dbReference type="EMBL" id="CP015193">
    <property type="protein sequence ID" value="ASJ16239.1"/>
    <property type="molecule type" value="Genomic_DNA"/>
</dbReference>
<dbReference type="Proteomes" id="UP000250189">
    <property type="component" value="Chromosome"/>
</dbReference>